<evidence type="ECO:0000256" key="5">
    <source>
        <dbReference type="ARBA" id="ARBA00023242"/>
    </source>
</evidence>
<evidence type="ECO:0000256" key="6">
    <source>
        <dbReference type="SAM" id="MobiDB-lite"/>
    </source>
</evidence>
<dbReference type="InterPro" id="IPR015300">
    <property type="entry name" value="DNA-bd_pseudobarrel_sf"/>
</dbReference>
<keyword evidence="4" id="KW-0804">Transcription</keyword>
<sequence length="668" mass="74209">MLGLIANHVEGGPGGLQHPFMSHQTFRYKKRTLGVLFLVLEAISFILDQYGGSHLGFLVASVFLSIVGFLITGYNFTKSRSEVENELNVIELVFSIVQLIVTCIYFISATLEVKLKLNASVFPLALAITAVALAFKSNEQVTNSSAIESQLISSNTSTVVDIEITDSLSLHIQGVSSDTPTVVDEEDITGSSALLLHVASSNASAVVDDEVEESTCLRAHIISSNTPTMSDDESLTMSDDEEINRTSTPRGWFDVDEGTGWTDDDEEVIVARRTPLDPSIQEEEREINKIMMSPRMLKLRPHMTSAQSNLRQSTKIFRYKKRTLGVLFLVLEAISFILDQYGGSHLGFLVASVFVSLVGFLITGYNFTKSRSEVENEINVIELVFSIVQLIVTCIYFISATLEVKLKLNASVFPLVLAITAVALAFKNNEQVTNSSAIESQLISSNTSMVVDIEITDSLSPHIQGVSSDTPTVVDEEDITGSSALLLHVASSNASSVFDDEVEESTDLRAPLISSNTPTMSDDESLTMSDDEEISRTSTPRGWFDVDEGTGWTDDDEEVIVARRTPLDPSIQEEREINKIMMFPRMLKLRPHMTSAQSNLWQSTKVKDLKEEIWNFRLTIHPMPALTDGWLEFVRTKDLVPDDIVIFYKLRDEIFGDEYRVEIDSEYK</sequence>
<evidence type="ECO:0000256" key="2">
    <source>
        <dbReference type="ARBA" id="ARBA00023015"/>
    </source>
</evidence>
<reference evidence="8" key="1">
    <citation type="journal article" date="2022" name="Plant J.">
        <title>Strategies of tolerance reflected in two North American maple genomes.</title>
        <authorList>
            <person name="McEvoy S.L."/>
            <person name="Sezen U.U."/>
            <person name="Trouern-Trend A."/>
            <person name="McMahon S.M."/>
            <person name="Schaberg P.G."/>
            <person name="Yang J."/>
            <person name="Wegrzyn J.L."/>
            <person name="Swenson N.G."/>
        </authorList>
    </citation>
    <scope>NUCLEOTIDE SEQUENCE</scope>
    <source>
        <strain evidence="8">NS2018</strain>
    </source>
</reference>
<protein>
    <recommendedName>
        <fullName evidence="10">TF-B3 domain-containing protein</fullName>
    </recommendedName>
</protein>
<evidence type="ECO:0000313" key="9">
    <source>
        <dbReference type="Proteomes" id="UP001168877"/>
    </source>
</evidence>
<evidence type="ECO:0000313" key="8">
    <source>
        <dbReference type="EMBL" id="KAK0571542.1"/>
    </source>
</evidence>
<keyword evidence="7" id="KW-1133">Transmembrane helix</keyword>
<feature type="transmembrane region" description="Helical" evidence="7">
    <location>
        <begin position="57"/>
        <end position="77"/>
    </location>
</feature>
<dbReference type="EMBL" id="JAUESC010000388">
    <property type="protein sequence ID" value="KAK0571542.1"/>
    <property type="molecule type" value="Genomic_DNA"/>
</dbReference>
<evidence type="ECO:0008006" key="10">
    <source>
        <dbReference type="Google" id="ProtNLM"/>
    </source>
</evidence>
<dbReference type="CDD" id="cd10017">
    <property type="entry name" value="B3_DNA"/>
    <property type="match status" value="1"/>
</dbReference>
<proteinExistence type="predicted"/>
<keyword evidence="3" id="KW-0238">DNA-binding</keyword>
<feature type="transmembrane region" description="Helical" evidence="7">
    <location>
        <begin position="117"/>
        <end position="135"/>
    </location>
</feature>
<comment type="caution">
    <text evidence="8">The sequence shown here is derived from an EMBL/GenBank/DDBJ whole genome shotgun (WGS) entry which is preliminary data.</text>
</comment>
<dbReference type="GO" id="GO:0005634">
    <property type="term" value="C:nucleus"/>
    <property type="evidence" value="ECO:0007669"/>
    <property type="project" value="UniProtKB-SubCell"/>
</dbReference>
<evidence type="ECO:0000256" key="3">
    <source>
        <dbReference type="ARBA" id="ARBA00023125"/>
    </source>
</evidence>
<name>A0AA39V9I6_ACESA</name>
<reference evidence="8" key="2">
    <citation type="submission" date="2023-06" db="EMBL/GenBank/DDBJ databases">
        <authorList>
            <person name="Swenson N.G."/>
            <person name="Wegrzyn J.L."/>
            <person name="Mcevoy S.L."/>
        </authorList>
    </citation>
    <scope>NUCLEOTIDE SEQUENCE</scope>
    <source>
        <strain evidence="8">NS2018</strain>
        <tissue evidence="8">Leaf</tissue>
    </source>
</reference>
<dbReference type="InterPro" id="IPR003340">
    <property type="entry name" value="B3_DNA-bd"/>
</dbReference>
<dbReference type="AlphaFoldDB" id="A0AA39V9I6"/>
<evidence type="ECO:0000256" key="7">
    <source>
        <dbReference type="SAM" id="Phobius"/>
    </source>
</evidence>
<feature type="transmembrane region" description="Helical" evidence="7">
    <location>
        <begin position="348"/>
        <end position="368"/>
    </location>
</feature>
<feature type="transmembrane region" description="Helical" evidence="7">
    <location>
        <begin position="380"/>
        <end position="402"/>
    </location>
</feature>
<comment type="subcellular location">
    <subcellularLocation>
        <location evidence="1">Nucleus</location>
    </subcellularLocation>
</comment>
<dbReference type="GO" id="GO:0003677">
    <property type="term" value="F:DNA binding"/>
    <property type="evidence" value="ECO:0007669"/>
    <property type="project" value="UniProtKB-KW"/>
</dbReference>
<keyword evidence="7" id="KW-0472">Membrane</keyword>
<feature type="transmembrane region" description="Helical" evidence="7">
    <location>
        <begin position="324"/>
        <end position="342"/>
    </location>
</feature>
<keyword evidence="2" id="KW-0805">Transcription regulation</keyword>
<gene>
    <name evidence="8" type="ORF">LWI29_017777</name>
</gene>
<keyword evidence="5" id="KW-0539">Nucleus</keyword>
<feature type="transmembrane region" description="Helical" evidence="7">
    <location>
        <begin position="33"/>
        <end position="51"/>
    </location>
</feature>
<organism evidence="8 9">
    <name type="scientific">Acer saccharum</name>
    <name type="common">Sugar maple</name>
    <dbReference type="NCBI Taxonomy" id="4024"/>
    <lineage>
        <taxon>Eukaryota</taxon>
        <taxon>Viridiplantae</taxon>
        <taxon>Streptophyta</taxon>
        <taxon>Embryophyta</taxon>
        <taxon>Tracheophyta</taxon>
        <taxon>Spermatophyta</taxon>
        <taxon>Magnoliopsida</taxon>
        <taxon>eudicotyledons</taxon>
        <taxon>Gunneridae</taxon>
        <taxon>Pentapetalae</taxon>
        <taxon>rosids</taxon>
        <taxon>malvids</taxon>
        <taxon>Sapindales</taxon>
        <taxon>Sapindaceae</taxon>
        <taxon>Hippocastanoideae</taxon>
        <taxon>Acereae</taxon>
        <taxon>Acer</taxon>
    </lineage>
</organism>
<feature type="region of interest" description="Disordered" evidence="6">
    <location>
        <begin position="512"/>
        <end position="549"/>
    </location>
</feature>
<dbReference type="Gene3D" id="2.40.330.10">
    <property type="entry name" value="DNA-binding pseudobarrel domain"/>
    <property type="match status" value="1"/>
</dbReference>
<feature type="compositionally biased region" description="Acidic residues" evidence="6">
    <location>
        <begin position="521"/>
        <end position="533"/>
    </location>
</feature>
<evidence type="ECO:0000256" key="1">
    <source>
        <dbReference type="ARBA" id="ARBA00004123"/>
    </source>
</evidence>
<dbReference type="Proteomes" id="UP001168877">
    <property type="component" value="Unassembled WGS sequence"/>
</dbReference>
<keyword evidence="7" id="KW-0812">Transmembrane</keyword>
<dbReference type="SUPFAM" id="SSF101936">
    <property type="entry name" value="DNA-binding pseudobarrel domain"/>
    <property type="match status" value="1"/>
</dbReference>
<evidence type="ECO:0000256" key="4">
    <source>
        <dbReference type="ARBA" id="ARBA00023163"/>
    </source>
</evidence>
<accession>A0AA39V9I6</accession>
<feature type="transmembrane region" description="Helical" evidence="7">
    <location>
        <begin position="89"/>
        <end position="111"/>
    </location>
</feature>
<keyword evidence="9" id="KW-1185">Reference proteome</keyword>